<dbReference type="EMBL" id="LXQA010631468">
    <property type="protein sequence ID" value="MCI63120.1"/>
    <property type="molecule type" value="Genomic_DNA"/>
</dbReference>
<dbReference type="SUPFAM" id="SSF48403">
    <property type="entry name" value="Ankyrin repeat"/>
    <property type="match status" value="1"/>
</dbReference>
<keyword evidence="4" id="KW-1185">Reference proteome</keyword>
<dbReference type="AlphaFoldDB" id="A0A392TSB5"/>
<dbReference type="InterPro" id="IPR002110">
    <property type="entry name" value="Ankyrin_rpt"/>
</dbReference>
<feature type="repeat" description="ANK" evidence="2">
    <location>
        <begin position="10"/>
        <end position="42"/>
    </location>
</feature>
<evidence type="ECO:0000313" key="3">
    <source>
        <dbReference type="EMBL" id="MCI63120.1"/>
    </source>
</evidence>
<keyword evidence="2" id="KW-0040">ANK repeat</keyword>
<dbReference type="PROSITE" id="PS50297">
    <property type="entry name" value="ANK_REP_REGION"/>
    <property type="match status" value="1"/>
</dbReference>
<comment type="caution">
    <text evidence="3">The sequence shown here is derived from an EMBL/GenBank/DDBJ whole genome shotgun (WGS) entry which is preliminary data.</text>
</comment>
<dbReference type="Proteomes" id="UP000265520">
    <property type="component" value="Unassembled WGS sequence"/>
</dbReference>
<dbReference type="Gene3D" id="1.25.40.20">
    <property type="entry name" value="Ankyrin repeat-containing domain"/>
    <property type="match status" value="1"/>
</dbReference>
<organism evidence="3 4">
    <name type="scientific">Trifolium medium</name>
    <dbReference type="NCBI Taxonomy" id="97028"/>
    <lineage>
        <taxon>Eukaryota</taxon>
        <taxon>Viridiplantae</taxon>
        <taxon>Streptophyta</taxon>
        <taxon>Embryophyta</taxon>
        <taxon>Tracheophyta</taxon>
        <taxon>Spermatophyta</taxon>
        <taxon>Magnoliopsida</taxon>
        <taxon>eudicotyledons</taxon>
        <taxon>Gunneridae</taxon>
        <taxon>Pentapetalae</taxon>
        <taxon>rosids</taxon>
        <taxon>fabids</taxon>
        <taxon>Fabales</taxon>
        <taxon>Fabaceae</taxon>
        <taxon>Papilionoideae</taxon>
        <taxon>50 kb inversion clade</taxon>
        <taxon>NPAAA clade</taxon>
        <taxon>Hologalegina</taxon>
        <taxon>IRL clade</taxon>
        <taxon>Trifolieae</taxon>
        <taxon>Trifolium</taxon>
    </lineage>
</organism>
<sequence>GVDVNTRNVHNSIPLHLALARGAKACVGLLLAAGADYNLQVLSQVLISPI</sequence>
<dbReference type="PROSITE" id="PS50088">
    <property type="entry name" value="ANK_REPEAT"/>
    <property type="match status" value="1"/>
</dbReference>
<dbReference type="InterPro" id="IPR036770">
    <property type="entry name" value="Ankyrin_rpt-contain_sf"/>
</dbReference>
<evidence type="ECO:0000256" key="2">
    <source>
        <dbReference type="PROSITE-ProRule" id="PRU00023"/>
    </source>
</evidence>
<feature type="non-terminal residue" evidence="3">
    <location>
        <position position="1"/>
    </location>
</feature>
<comment type="subcellular location">
    <subcellularLocation>
        <location evidence="1">Cell membrane</location>
        <topology evidence="1">Peripheral membrane protein</topology>
        <orientation evidence="1">Cytoplasmic side</orientation>
    </subcellularLocation>
</comment>
<proteinExistence type="predicted"/>
<dbReference type="GO" id="GO:0005886">
    <property type="term" value="C:plasma membrane"/>
    <property type="evidence" value="ECO:0007669"/>
    <property type="project" value="UniProtKB-SubCell"/>
</dbReference>
<protein>
    <submittedName>
        <fullName evidence="3">E3 ubiquitin-protein ligase KEG-like</fullName>
    </submittedName>
</protein>
<accession>A0A392TSB5</accession>
<evidence type="ECO:0000313" key="4">
    <source>
        <dbReference type="Proteomes" id="UP000265520"/>
    </source>
</evidence>
<name>A0A392TSB5_9FABA</name>
<evidence type="ECO:0000256" key="1">
    <source>
        <dbReference type="ARBA" id="ARBA00004413"/>
    </source>
</evidence>
<reference evidence="3 4" key="1">
    <citation type="journal article" date="2018" name="Front. Plant Sci.">
        <title>Red Clover (Trifolium pratense) and Zigzag Clover (T. medium) - A Picture of Genomic Similarities and Differences.</title>
        <authorList>
            <person name="Dluhosova J."/>
            <person name="Istvanek J."/>
            <person name="Nedelnik J."/>
            <person name="Repkova J."/>
        </authorList>
    </citation>
    <scope>NUCLEOTIDE SEQUENCE [LARGE SCALE GENOMIC DNA]</scope>
    <source>
        <strain evidence="4">cv. 10/8</strain>
        <tissue evidence="3">Leaf</tissue>
    </source>
</reference>